<dbReference type="Proteomes" id="UP000717634">
    <property type="component" value="Unassembled WGS sequence"/>
</dbReference>
<evidence type="ECO:0008006" key="3">
    <source>
        <dbReference type="Google" id="ProtNLM"/>
    </source>
</evidence>
<proteinExistence type="predicted"/>
<sequence>MAKLAKFTMGGIDKFFHISTHGCFSNSTTATEKNKTFRIARKPNDWVTRIKVDGCLINGNIIRCDFAFVLEDKQSIIFVELKSEDINHAYDQIVNTIAFFKSFMLLDKQQIEGCIVSSSVPRHANLKFQSLVAKFKKEHGTSLSKHTNQCIRGI</sequence>
<protein>
    <recommendedName>
        <fullName evidence="3">DUF91 domain-containing protein</fullName>
    </recommendedName>
</protein>
<keyword evidence="2" id="KW-1185">Reference proteome</keyword>
<dbReference type="EMBL" id="JAAVTK010000007">
    <property type="protein sequence ID" value="NKI90033.1"/>
    <property type="molecule type" value="Genomic_DNA"/>
</dbReference>
<reference evidence="1 2" key="1">
    <citation type="submission" date="2020-03" db="EMBL/GenBank/DDBJ databases">
        <title>Genomic Encyclopedia of Type Strains, Phase IV (KMG-V): Genome sequencing to study the core and pangenomes of soil and plant-associated prokaryotes.</title>
        <authorList>
            <person name="Whitman W."/>
        </authorList>
    </citation>
    <scope>NUCLEOTIDE SEQUENCE [LARGE SCALE GENOMIC DNA]</scope>
    <source>
        <strain evidence="1 2">1B</strain>
    </source>
</reference>
<organism evidence="1 2">
    <name type="scientific">Hymenobacter artigasi</name>
    <dbReference type="NCBI Taxonomy" id="2719616"/>
    <lineage>
        <taxon>Bacteria</taxon>
        <taxon>Pseudomonadati</taxon>
        <taxon>Bacteroidota</taxon>
        <taxon>Cytophagia</taxon>
        <taxon>Cytophagales</taxon>
        <taxon>Hymenobacteraceae</taxon>
        <taxon>Hymenobacter</taxon>
    </lineage>
</organism>
<dbReference type="RefSeq" id="WP_168673646.1">
    <property type="nucleotide sequence ID" value="NZ_JAAVTK010000007.1"/>
</dbReference>
<evidence type="ECO:0000313" key="1">
    <source>
        <dbReference type="EMBL" id="NKI90033.1"/>
    </source>
</evidence>
<gene>
    <name evidence="1" type="ORF">HBN54_002632</name>
</gene>
<accession>A0ABX1HIE5</accession>
<name>A0ABX1HIE5_9BACT</name>
<evidence type="ECO:0000313" key="2">
    <source>
        <dbReference type="Proteomes" id="UP000717634"/>
    </source>
</evidence>
<comment type="caution">
    <text evidence="1">The sequence shown here is derived from an EMBL/GenBank/DDBJ whole genome shotgun (WGS) entry which is preliminary data.</text>
</comment>